<dbReference type="EC" id="6.3.2.31" evidence="9"/>
<dbReference type="KEGG" id="nhy:JQS43_20535"/>
<keyword evidence="2" id="KW-0479">Metal-binding</keyword>
<proteinExistence type="predicted"/>
<sequence>MSLQIFPVTGIGEVTPGADLAELIVTAAPWLADGDVLVVTSKIISKAEGRLVPLPAPGPARETARIDVIAGETARTVAARGSTRIVATHHGFVMASAGVDASNVDSDHVVLLPKDPDGAARMLRATLAARHHRRVAVVVSDTMGRPWRNGLTDVALGAAGIPPLRDHRGETDRYGNPLTLTQQAQVDQLAAAADLVKGKIDGVPVAVVRGLPLAPPDGPARDGVTLTADPPGVVETLVRNPADDLFSLGTAEARAAGLRAAATLPDTPPLALHALPAAALAEVRRAVALVTGSAAASADWVVTDGPPCVVRGTSAGAPLRLGSDVHRLRAALAAAGLATAVEYHEPATALVTVGADE</sequence>
<dbReference type="InterPro" id="IPR008225">
    <property type="entry name" value="F420-0_g-glutamyl_ligase"/>
</dbReference>
<keyword evidence="1 9" id="KW-0436">Ligase</keyword>
<dbReference type="InterPro" id="IPR002847">
    <property type="entry name" value="F420-0_gamma-glut_ligase-dom"/>
</dbReference>
<organism evidence="9 10">
    <name type="scientific">Natronosporangium hydrolyticum</name>
    <dbReference type="NCBI Taxonomy" id="2811111"/>
    <lineage>
        <taxon>Bacteria</taxon>
        <taxon>Bacillati</taxon>
        <taxon>Actinomycetota</taxon>
        <taxon>Actinomycetes</taxon>
        <taxon>Micromonosporales</taxon>
        <taxon>Micromonosporaceae</taxon>
        <taxon>Natronosporangium</taxon>
    </lineage>
</organism>
<evidence type="ECO:0000313" key="9">
    <source>
        <dbReference type="EMBL" id="QSB13910.1"/>
    </source>
</evidence>
<name>A0A895YIG2_9ACTN</name>
<evidence type="ECO:0000256" key="4">
    <source>
        <dbReference type="ARBA" id="ARBA00022842"/>
    </source>
</evidence>
<dbReference type="PANTHER" id="PTHR47917">
    <property type="match status" value="1"/>
</dbReference>
<dbReference type="PANTHER" id="PTHR47917:SF1">
    <property type="entry name" value="COENZYME F420:L-GLUTAMATE LIGASE"/>
    <property type="match status" value="1"/>
</dbReference>
<dbReference type="NCBIfam" id="TIGR01916">
    <property type="entry name" value="F420_cofE"/>
    <property type="match status" value="1"/>
</dbReference>
<gene>
    <name evidence="9" type="ORF">JQS43_20535</name>
</gene>
<keyword evidence="10" id="KW-1185">Reference proteome</keyword>
<dbReference type="EMBL" id="CP070499">
    <property type="protein sequence ID" value="QSB13910.1"/>
    <property type="molecule type" value="Genomic_DNA"/>
</dbReference>
<evidence type="ECO:0000256" key="2">
    <source>
        <dbReference type="ARBA" id="ARBA00022723"/>
    </source>
</evidence>
<feature type="domain" description="Coenzyme F420:L-glutamate ligase-like" evidence="8">
    <location>
        <begin position="12"/>
        <end position="210"/>
    </location>
</feature>
<dbReference type="Proteomes" id="UP000662857">
    <property type="component" value="Chromosome"/>
</dbReference>
<dbReference type="GO" id="GO:0046872">
    <property type="term" value="F:metal ion binding"/>
    <property type="evidence" value="ECO:0007669"/>
    <property type="project" value="UniProtKB-KW"/>
</dbReference>
<dbReference type="Pfam" id="PF01996">
    <property type="entry name" value="F420_ligase"/>
    <property type="match status" value="1"/>
</dbReference>
<evidence type="ECO:0000313" key="10">
    <source>
        <dbReference type="Proteomes" id="UP000662857"/>
    </source>
</evidence>
<reference evidence="9" key="1">
    <citation type="submission" date="2021-02" db="EMBL/GenBank/DDBJ databases">
        <title>Natrosporangium hydrolyticum gen. nov., sp. nov, a haloalkaliphilic actinobacterium from a soda solonchak soil.</title>
        <authorList>
            <person name="Sorokin D.Y."/>
            <person name="Khijniak T.V."/>
            <person name="Zakharycheva A.P."/>
            <person name="Boueva O.V."/>
            <person name="Ariskina E.V."/>
            <person name="Hahnke R.L."/>
            <person name="Bunk B."/>
            <person name="Sproer C."/>
            <person name="Schumann P."/>
            <person name="Evtushenko L.I."/>
            <person name="Kublanov I.V."/>
        </authorList>
    </citation>
    <scope>NUCLEOTIDE SEQUENCE</scope>
    <source>
        <strain evidence="9">DSM 106523</strain>
    </source>
</reference>
<keyword evidence="4" id="KW-0460">Magnesium</keyword>
<evidence type="ECO:0000256" key="3">
    <source>
        <dbReference type="ARBA" id="ARBA00022741"/>
    </source>
</evidence>
<protein>
    <submittedName>
        <fullName evidence="9">Coenzyme F420-0:L-glutamate ligase</fullName>
        <ecNumber evidence="9">6.3.2.31</ecNumber>
    </submittedName>
</protein>
<keyword evidence="7" id="KW-0464">Manganese</keyword>
<evidence type="ECO:0000256" key="7">
    <source>
        <dbReference type="ARBA" id="ARBA00023211"/>
    </source>
</evidence>
<dbReference type="GO" id="GO:0052618">
    <property type="term" value="F:coenzyme F420-0:L-glutamate ligase activity"/>
    <property type="evidence" value="ECO:0007669"/>
    <property type="project" value="UniProtKB-EC"/>
</dbReference>
<dbReference type="RefSeq" id="WP_239676023.1">
    <property type="nucleotide sequence ID" value="NZ_CP070499.1"/>
</dbReference>
<keyword evidence="3" id="KW-0547">Nucleotide-binding</keyword>
<keyword evidence="5" id="KW-0630">Potassium</keyword>
<dbReference type="GO" id="GO:0005525">
    <property type="term" value="F:GTP binding"/>
    <property type="evidence" value="ECO:0007669"/>
    <property type="project" value="UniProtKB-KW"/>
</dbReference>
<dbReference type="NCBIfam" id="NF009810">
    <property type="entry name" value="PRK13294.1"/>
    <property type="match status" value="1"/>
</dbReference>
<evidence type="ECO:0000259" key="8">
    <source>
        <dbReference type="Pfam" id="PF01996"/>
    </source>
</evidence>
<dbReference type="AlphaFoldDB" id="A0A895YIG2"/>
<dbReference type="Gene3D" id="3.90.1660.10">
    <property type="entry name" value="CofE-like domain"/>
    <property type="match status" value="1"/>
</dbReference>
<dbReference type="SUPFAM" id="SSF144010">
    <property type="entry name" value="CofE-like"/>
    <property type="match status" value="1"/>
</dbReference>
<evidence type="ECO:0000256" key="5">
    <source>
        <dbReference type="ARBA" id="ARBA00022958"/>
    </source>
</evidence>
<evidence type="ECO:0000256" key="1">
    <source>
        <dbReference type="ARBA" id="ARBA00022598"/>
    </source>
</evidence>
<accession>A0A895YIG2</accession>
<dbReference type="Gene3D" id="3.30.1330.100">
    <property type="entry name" value="CofE-like"/>
    <property type="match status" value="1"/>
</dbReference>
<evidence type="ECO:0000256" key="6">
    <source>
        <dbReference type="ARBA" id="ARBA00023134"/>
    </source>
</evidence>
<keyword evidence="6" id="KW-0342">GTP-binding</keyword>